<keyword evidence="4" id="KW-1185">Reference proteome</keyword>
<evidence type="ECO:0000313" key="3">
    <source>
        <dbReference type="EMBL" id="MDO5968901.1"/>
    </source>
</evidence>
<dbReference type="PANTHER" id="PTHR12526">
    <property type="entry name" value="GLYCOSYLTRANSFERASE"/>
    <property type="match status" value="1"/>
</dbReference>
<dbReference type="Pfam" id="PF13439">
    <property type="entry name" value="Glyco_transf_4"/>
    <property type="match status" value="1"/>
</dbReference>
<dbReference type="Proteomes" id="UP001176883">
    <property type="component" value="Unassembled WGS sequence"/>
</dbReference>
<protein>
    <submittedName>
        <fullName evidence="3">Glycosyltransferase</fullName>
        <ecNumber evidence="3">2.4.-.-</ecNumber>
    </submittedName>
</protein>
<dbReference type="PANTHER" id="PTHR12526:SF638">
    <property type="entry name" value="SPORE COAT PROTEIN SA"/>
    <property type="match status" value="1"/>
</dbReference>
<dbReference type="InterPro" id="IPR001296">
    <property type="entry name" value="Glyco_trans_1"/>
</dbReference>
<dbReference type="CDD" id="cd03801">
    <property type="entry name" value="GT4_PimA-like"/>
    <property type="match status" value="1"/>
</dbReference>
<dbReference type="EMBL" id="JAUOEK010000056">
    <property type="protein sequence ID" value="MDO5968901.1"/>
    <property type="molecule type" value="Genomic_DNA"/>
</dbReference>
<feature type="domain" description="Glycosyl transferase family 1" evidence="1">
    <location>
        <begin position="188"/>
        <end position="350"/>
    </location>
</feature>
<proteinExistence type="predicted"/>
<dbReference type="Pfam" id="PF00534">
    <property type="entry name" value="Glycos_transf_1"/>
    <property type="match status" value="1"/>
</dbReference>
<name>A0ABT8W712_9FLAO</name>
<gene>
    <name evidence="3" type="ORF">Q4Q35_03700</name>
</gene>
<feature type="domain" description="Glycosyltransferase subfamily 4-like N-terminal" evidence="2">
    <location>
        <begin position="16"/>
        <end position="180"/>
    </location>
</feature>
<dbReference type="EC" id="2.4.-.-" evidence="3"/>
<dbReference type="InterPro" id="IPR028098">
    <property type="entry name" value="Glyco_trans_4-like_N"/>
</dbReference>
<dbReference type="RefSeq" id="WP_303276585.1">
    <property type="nucleotide sequence ID" value="NZ_JAUOEK010000056.1"/>
</dbReference>
<dbReference type="GO" id="GO:0016757">
    <property type="term" value="F:glycosyltransferase activity"/>
    <property type="evidence" value="ECO:0007669"/>
    <property type="project" value="UniProtKB-KW"/>
</dbReference>
<accession>A0ABT8W712</accession>
<keyword evidence="3" id="KW-0328">Glycosyltransferase</keyword>
<evidence type="ECO:0000313" key="4">
    <source>
        <dbReference type="Proteomes" id="UP001176883"/>
    </source>
</evidence>
<dbReference type="SUPFAM" id="SSF53756">
    <property type="entry name" value="UDP-Glycosyltransferase/glycogen phosphorylase"/>
    <property type="match status" value="1"/>
</dbReference>
<reference evidence="3" key="1">
    <citation type="submission" date="2023-07" db="EMBL/GenBank/DDBJ databases">
        <title>Two novel species in the genus Flavivirga.</title>
        <authorList>
            <person name="Kwon K."/>
        </authorList>
    </citation>
    <scope>NUCLEOTIDE SEQUENCE</scope>
    <source>
        <strain evidence="3">KCTC 52353</strain>
    </source>
</reference>
<keyword evidence="3" id="KW-0808">Transferase</keyword>
<organism evidence="3 4">
    <name type="scientific">Flavivirga aquimarina</name>
    <dbReference type="NCBI Taxonomy" id="2027862"/>
    <lineage>
        <taxon>Bacteria</taxon>
        <taxon>Pseudomonadati</taxon>
        <taxon>Bacteroidota</taxon>
        <taxon>Flavobacteriia</taxon>
        <taxon>Flavobacteriales</taxon>
        <taxon>Flavobacteriaceae</taxon>
        <taxon>Flavivirga</taxon>
    </lineage>
</organism>
<dbReference type="Gene3D" id="3.40.50.2000">
    <property type="entry name" value="Glycogen Phosphorylase B"/>
    <property type="match status" value="2"/>
</dbReference>
<sequence>MINLGILTAHHYPRLGGMEYAVHFMANELHKNDSVQVNVACNSLKGISKTFHYNYNCYRAKSFSYLTPWLFKYNQDKMIKEQHINLLHDPMLHGGGYYCYQQKLKQDIPYIAHLQGADVQVVKAIAYGALLDSNLKQRIKKVVKHADHLIAASKINKQNMIDLGADANKISIVHNGIQIEEINKIPFQNQRALWGIEKDDFLIITVGRNKPVKRMSLLFEALEKLKEYKKIKCICVGPVQGLQQLAKNKGIQDHVIFTGQIPKNQNINIQTPYPELINLYRSSNIYISTSYVESFGNAAADSLACGIPIIIGKKHGIRDAIVEGETGWVIDEETPASLAEMILTFYKQRDTFNNNQVMISQSVEHLTWENIAKQMMNIFNKIV</sequence>
<comment type="caution">
    <text evidence="3">The sequence shown here is derived from an EMBL/GenBank/DDBJ whole genome shotgun (WGS) entry which is preliminary data.</text>
</comment>
<evidence type="ECO:0000259" key="2">
    <source>
        <dbReference type="Pfam" id="PF13439"/>
    </source>
</evidence>
<evidence type="ECO:0000259" key="1">
    <source>
        <dbReference type="Pfam" id="PF00534"/>
    </source>
</evidence>